<proteinExistence type="predicted"/>
<dbReference type="InterPro" id="IPR018656">
    <property type="entry name" value="DUF2087"/>
</dbReference>
<organism evidence="2 3">
    <name type="scientific">Paenibacillus gyeongsangnamensis</name>
    <dbReference type="NCBI Taxonomy" id="3388067"/>
    <lineage>
        <taxon>Bacteria</taxon>
        <taxon>Bacillati</taxon>
        <taxon>Bacillota</taxon>
        <taxon>Bacilli</taxon>
        <taxon>Bacillales</taxon>
        <taxon>Paenibacillaceae</taxon>
        <taxon>Paenibacillus</taxon>
    </lineage>
</organism>
<feature type="domain" description="DUF2087" evidence="1">
    <location>
        <begin position="1"/>
        <end position="51"/>
    </location>
</feature>
<dbReference type="RefSeq" id="WP_269883961.1">
    <property type="nucleotide sequence ID" value="NZ_JAQAGZ010000017.1"/>
</dbReference>
<evidence type="ECO:0000313" key="2">
    <source>
        <dbReference type="EMBL" id="MCZ8515437.1"/>
    </source>
</evidence>
<evidence type="ECO:0000313" key="3">
    <source>
        <dbReference type="Proteomes" id="UP001527882"/>
    </source>
</evidence>
<dbReference type="EMBL" id="JAQAGZ010000017">
    <property type="protein sequence ID" value="MCZ8515437.1"/>
    <property type="molecule type" value="Genomic_DNA"/>
</dbReference>
<name>A0ABT4QF71_9BACL</name>
<evidence type="ECO:0000259" key="1">
    <source>
        <dbReference type="Pfam" id="PF09860"/>
    </source>
</evidence>
<comment type="caution">
    <text evidence="2">The sequence shown here is derived from an EMBL/GenBank/DDBJ whole genome shotgun (WGS) entry which is preliminary data.</text>
</comment>
<accession>A0ABT4QF71</accession>
<protein>
    <submittedName>
        <fullName evidence="2">DUF2087 domain-containing protein</fullName>
    </submittedName>
</protein>
<gene>
    <name evidence="2" type="ORF">O9H85_24125</name>
</gene>
<dbReference type="Proteomes" id="UP001527882">
    <property type="component" value="Unassembled WGS sequence"/>
</dbReference>
<keyword evidence="3" id="KW-1185">Reference proteome</keyword>
<dbReference type="Pfam" id="PF09860">
    <property type="entry name" value="DUF2087"/>
    <property type="match status" value="1"/>
</dbReference>
<reference evidence="2 3" key="1">
    <citation type="submission" date="2022-12" db="EMBL/GenBank/DDBJ databases">
        <title>Draft genome sequence of Paenibacillus sp. dW9.</title>
        <authorList>
            <person name="Choi E.-W."/>
            <person name="Kim D.-U."/>
        </authorList>
    </citation>
    <scope>NUCLEOTIDE SEQUENCE [LARGE SCALE GENOMIC DNA]</scope>
    <source>
        <strain evidence="3">dW9</strain>
    </source>
</reference>
<sequence>MEHLIADLEKGRTYSEKELNDWIKGYHDDFATIRRELVMHQFMFREKETYELNPPELWTRWEALS</sequence>